<dbReference type="Pfam" id="PF00990">
    <property type="entry name" value="GGDEF"/>
    <property type="match status" value="1"/>
</dbReference>
<dbReference type="PANTHER" id="PTHR44757:SF2">
    <property type="entry name" value="BIOFILM ARCHITECTURE MAINTENANCE PROTEIN MBAA"/>
    <property type="match status" value="1"/>
</dbReference>
<dbReference type="PROSITE" id="PS50113">
    <property type="entry name" value="PAC"/>
    <property type="match status" value="1"/>
</dbReference>
<dbReference type="PROSITE" id="PS50887">
    <property type="entry name" value="GGDEF"/>
    <property type="match status" value="1"/>
</dbReference>
<dbReference type="InterPro" id="IPR000700">
    <property type="entry name" value="PAS-assoc_C"/>
</dbReference>
<dbReference type="Proteomes" id="UP000266313">
    <property type="component" value="Chromosome"/>
</dbReference>
<accession>A0A286P372</accession>
<dbReference type="GO" id="GO:0071111">
    <property type="term" value="F:cyclic-guanylate-specific phosphodiesterase activity"/>
    <property type="evidence" value="ECO:0007669"/>
    <property type="project" value="UniProtKB-EC"/>
</dbReference>
<keyword evidence="3" id="KW-0973">c-di-GMP</keyword>
<evidence type="ECO:0000313" key="8">
    <source>
        <dbReference type="EMBL" id="BBA32094.1"/>
    </source>
</evidence>
<dbReference type="EC" id="3.1.4.52" evidence="2"/>
<dbReference type="InterPro" id="IPR035919">
    <property type="entry name" value="EAL_sf"/>
</dbReference>
<dbReference type="SUPFAM" id="SSF141868">
    <property type="entry name" value="EAL domain-like"/>
    <property type="match status" value="1"/>
</dbReference>
<dbReference type="InterPro" id="IPR043128">
    <property type="entry name" value="Rev_trsase/Diguanyl_cyclase"/>
</dbReference>
<evidence type="ECO:0000256" key="2">
    <source>
        <dbReference type="ARBA" id="ARBA00012282"/>
    </source>
</evidence>
<feature type="domain" description="PAC" evidence="5">
    <location>
        <begin position="1"/>
        <end position="53"/>
    </location>
</feature>
<dbReference type="Gene3D" id="3.30.450.20">
    <property type="entry name" value="PAS domain"/>
    <property type="match status" value="1"/>
</dbReference>
<dbReference type="CDD" id="cd01948">
    <property type="entry name" value="EAL"/>
    <property type="match status" value="1"/>
</dbReference>
<evidence type="ECO:0000313" key="9">
    <source>
        <dbReference type="Proteomes" id="UP000266313"/>
    </source>
</evidence>
<dbReference type="Pfam" id="PF00563">
    <property type="entry name" value="EAL"/>
    <property type="match status" value="1"/>
</dbReference>
<dbReference type="FunFam" id="3.20.20.450:FF:000001">
    <property type="entry name" value="Cyclic di-GMP phosphodiesterase yahA"/>
    <property type="match status" value="1"/>
</dbReference>
<organism evidence="8 9">
    <name type="scientific">Methylocaldum marinum</name>
    <dbReference type="NCBI Taxonomy" id="1432792"/>
    <lineage>
        <taxon>Bacteria</taxon>
        <taxon>Pseudomonadati</taxon>
        <taxon>Pseudomonadota</taxon>
        <taxon>Gammaproteobacteria</taxon>
        <taxon>Methylococcales</taxon>
        <taxon>Methylococcaceae</taxon>
        <taxon>Methylocaldum</taxon>
    </lineage>
</organism>
<dbReference type="CDD" id="cd01949">
    <property type="entry name" value="GGDEF"/>
    <property type="match status" value="1"/>
</dbReference>
<dbReference type="InterPro" id="IPR052155">
    <property type="entry name" value="Biofilm_reg_signaling"/>
</dbReference>
<reference evidence="8 9" key="1">
    <citation type="submission" date="2016-12" db="EMBL/GenBank/DDBJ databases">
        <title>Genome sequencing of Methylocaldum marinum.</title>
        <authorList>
            <person name="Takeuchi M."/>
            <person name="Kamagata Y."/>
            <person name="Hiraoka S."/>
            <person name="Oshima K."/>
            <person name="Hattori M."/>
            <person name="Iwasaki W."/>
        </authorList>
    </citation>
    <scope>NUCLEOTIDE SEQUENCE [LARGE SCALE GENOMIC DNA]</scope>
    <source>
        <strain evidence="8 9">S8</strain>
    </source>
</reference>
<evidence type="ECO:0000256" key="1">
    <source>
        <dbReference type="ARBA" id="ARBA00001946"/>
    </source>
</evidence>
<dbReference type="KEGG" id="mmai:sS8_0125"/>
<dbReference type="SUPFAM" id="SSF55785">
    <property type="entry name" value="PYP-like sensor domain (PAS domain)"/>
    <property type="match status" value="1"/>
</dbReference>
<evidence type="ECO:0000256" key="3">
    <source>
        <dbReference type="ARBA" id="ARBA00022636"/>
    </source>
</evidence>
<dbReference type="InterPro" id="IPR000160">
    <property type="entry name" value="GGDEF_dom"/>
</dbReference>
<dbReference type="PROSITE" id="PS50883">
    <property type="entry name" value="EAL"/>
    <property type="match status" value="1"/>
</dbReference>
<evidence type="ECO:0000259" key="6">
    <source>
        <dbReference type="PROSITE" id="PS50883"/>
    </source>
</evidence>
<dbReference type="Gene3D" id="3.20.20.450">
    <property type="entry name" value="EAL domain"/>
    <property type="match status" value="1"/>
</dbReference>
<proteinExistence type="predicted"/>
<dbReference type="Gene3D" id="3.30.70.270">
    <property type="match status" value="1"/>
</dbReference>
<dbReference type="InterPro" id="IPR035965">
    <property type="entry name" value="PAS-like_dom_sf"/>
</dbReference>
<name>A0A286P372_9GAMM</name>
<keyword evidence="9" id="KW-1185">Reference proteome</keyword>
<feature type="domain" description="EAL" evidence="6">
    <location>
        <begin position="227"/>
        <end position="481"/>
    </location>
</feature>
<dbReference type="PANTHER" id="PTHR44757">
    <property type="entry name" value="DIGUANYLATE CYCLASE DGCP"/>
    <property type="match status" value="1"/>
</dbReference>
<dbReference type="InterPro" id="IPR029787">
    <property type="entry name" value="Nucleotide_cyclase"/>
</dbReference>
<dbReference type="GO" id="GO:0071732">
    <property type="term" value="P:cellular response to nitric oxide"/>
    <property type="evidence" value="ECO:0007669"/>
    <property type="project" value="UniProtKB-ARBA"/>
</dbReference>
<dbReference type="InterPro" id="IPR001633">
    <property type="entry name" value="EAL_dom"/>
</dbReference>
<dbReference type="OrthoDB" id="1316910at2"/>
<protein>
    <recommendedName>
        <fullName evidence="2">cyclic-guanylate-specific phosphodiesterase</fullName>
        <ecNumber evidence="2">3.1.4.52</ecNumber>
    </recommendedName>
</protein>
<dbReference type="SMART" id="SM00052">
    <property type="entry name" value="EAL"/>
    <property type="match status" value="1"/>
</dbReference>
<evidence type="ECO:0000259" key="5">
    <source>
        <dbReference type="PROSITE" id="PS50113"/>
    </source>
</evidence>
<gene>
    <name evidence="8" type="ORF">sS8_0125</name>
</gene>
<evidence type="ECO:0000256" key="4">
    <source>
        <dbReference type="ARBA" id="ARBA00051114"/>
    </source>
</evidence>
<sequence>MAGEIWNKRKNKDVYPQWLTINVVKDADGRLTNYIATISGITERKQIEDRLHSLTHYDTLTGLPNRELFNMRLKEAIQRTRQNNSGLALLFIDLDRFKTVNDSLGHNAGDELLQQAAAHVKQSVRESDLAARFGGDEFTVILENITDPQKTQIVAQKIIQALSLPINLRHHQVFISPSIGIAFYPSDAIEIEELIKNADRAMYTAKCEGRNTFKFYSPGMNATALERLTLETQLRLALAKNQFVLNYQPQIDLPSGRIVGVEALIRWNHPEFGPVPPDRFIPLLEETNLILPVGAWALRTGCRQLREWHRLGLYPLRLAVNISVRQYRLDHLVPLLDTIIGETQVDPSCLELEITESIMIENLEATLQIFEALHARRIRISIDDFGTGYSSLSYLQRLPIDALKIDRSFIQNIHTSASDMKITKAIISLAHSLGIKVIAEGIENAQHLGFLKDARCEEGQGYFIMKAMPAPSLTDRLLRRLPDRTGIHDSER</sequence>
<dbReference type="SUPFAM" id="SSF55073">
    <property type="entry name" value="Nucleotide cyclase"/>
    <property type="match status" value="1"/>
</dbReference>
<dbReference type="AlphaFoldDB" id="A0A286P372"/>
<evidence type="ECO:0000259" key="7">
    <source>
        <dbReference type="PROSITE" id="PS50887"/>
    </source>
</evidence>
<comment type="cofactor">
    <cofactor evidence="1">
        <name>Mg(2+)</name>
        <dbReference type="ChEBI" id="CHEBI:18420"/>
    </cofactor>
</comment>
<dbReference type="SMART" id="SM00267">
    <property type="entry name" value="GGDEF"/>
    <property type="match status" value="1"/>
</dbReference>
<dbReference type="NCBIfam" id="TIGR00254">
    <property type="entry name" value="GGDEF"/>
    <property type="match status" value="1"/>
</dbReference>
<dbReference type="RefSeq" id="WP_119627947.1">
    <property type="nucleotide sequence ID" value="NZ_AP017928.1"/>
</dbReference>
<dbReference type="EMBL" id="AP017928">
    <property type="protein sequence ID" value="BBA32094.1"/>
    <property type="molecule type" value="Genomic_DNA"/>
</dbReference>
<feature type="domain" description="GGDEF" evidence="7">
    <location>
        <begin position="85"/>
        <end position="218"/>
    </location>
</feature>
<dbReference type="FunFam" id="3.30.70.270:FF:000001">
    <property type="entry name" value="Diguanylate cyclase domain protein"/>
    <property type="match status" value="1"/>
</dbReference>
<comment type="catalytic activity">
    <reaction evidence="4">
        <text>3',3'-c-di-GMP + H2O = 5'-phosphoguanylyl(3'-&gt;5')guanosine + H(+)</text>
        <dbReference type="Rhea" id="RHEA:24902"/>
        <dbReference type="ChEBI" id="CHEBI:15377"/>
        <dbReference type="ChEBI" id="CHEBI:15378"/>
        <dbReference type="ChEBI" id="CHEBI:58754"/>
        <dbReference type="ChEBI" id="CHEBI:58805"/>
        <dbReference type="EC" id="3.1.4.52"/>
    </reaction>
    <physiologicalReaction direction="left-to-right" evidence="4">
        <dbReference type="Rhea" id="RHEA:24903"/>
    </physiologicalReaction>
</comment>